<dbReference type="PANTHER" id="PTHR12304:SF4">
    <property type="entry name" value="URIDINE NUCLEOSIDASE"/>
    <property type="match status" value="1"/>
</dbReference>
<gene>
    <name evidence="4" type="ORF">SAMN05444424_0155</name>
</gene>
<evidence type="ECO:0000256" key="2">
    <source>
        <dbReference type="ARBA" id="ARBA00023295"/>
    </source>
</evidence>
<dbReference type="CDD" id="cd02651">
    <property type="entry name" value="nuc_hydro_IU_UC_XIUA"/>
    <property type="match status" value="1"/>
</dbReference>
<dbReference type="InterPro" id="IPR001910">
    <property type="entry name" value="Inosine/uridine_hydrolase_dom"/>
</dbReference>
<dbReference type="InterPro" id="IPR023186">
    <property type="entry name" value="IUNH"/>
</dbReference>
<sequence length="314" mass="33620">METTKKIPVLLDGDPGHDDAMAMVLALASDLVEVRGMTVVAGNSTLQNTSRNAIRVLEWVGRADVPVCQGAAQPLMRGLEIADSVHGESGLDGPVFPPITHAPVEQNAWDFMAEKVRGSEEKTVLVGMGPLTNIAIFLLANPELHQKIARICLMGGAAVGGNWTPTAEFNIWEDAEAARIVFDAGIPITMCGLDATNKARPTLGDLARFHAIDTRGGRLVAGLMDFFKDQTLPGTDWLEVPMHDAVAVAAVVAPQMLTLRDCYVTVDIEGEHTQGCTVCDLWGVTGKAPNVQVAMDLDREAFIDLLAAACERLK</sequence>
<feature type="domain" description="Inosine/uridine-preferring nucleoside hydrolase" evidence="3">
    <location>
        <begin position="9"/>
        <end position="303"/>
    </location>
</feature>
<dbReference type="EMBL" id="FQVY01000001">
    <property type="protein sequence ID" value="SHF63949.1"/>
    <property type="molecule type" value="Genomic_DNA"/>
</dbReference>
<dbReference type="InterPro" id="IPR036452">
    <property type="entry name" value="Ribo_hydro-like"/>
</dbReference>
<dbReference type="PANTHER" id="PTHR12304">
    <property type="entry name" value="INOSINE-URIDINE PREFERRING NUCLEOSIDE HYDROLASE"/>
    <property type="match status" value="1"/>
</dbReference>
<dbReference type="Pfam" id="PF01156">
    <property type="entry name" value="IU_nuc_hydro"/>
    <property type="match status" value="1"/>
</dbReference>
<name>A0AAQ1MAV9_9FIRM</name>
<evidence type="ECO:0000313" key="4">
    <source>
        <dbReference type="EMBL" id="SHF63949.1"/>
    </source>
</evidence>
<keyword evidence="2" id="KW-0326">Glycosidase</keyword>
<dbReference type="GO" id="GO:0008477">
    <property type="term" value="F:purine nucleosidase activity"/>
    <property type="evidence" value="ECO:0007669"/>
    <property type="project" value="TreeGrafter"/>
</dbReference>
<reference evidence="5" key="1">
    <citation type="submission" date="2016-11" db="EMBL/GenBank/DDBJ databases">
        <authorList>
            <person name="Jaros S."/>
            <person name="Januszkiewicz K."/>
            <person name="Wedrychowicz H."/>
        </authorList>
    </citation>
    <scope>NUCLEOTIDE SEQUENCE [LARGE SCALE GENOMIC DNA]</scope>
    <source>
        <strain evidence="5">DSM 4029</strain>
    </source>
</reference>
<keyword evidence="1 4" id="KW-0378">Hydrolase</keyword>
<dbReference type="Proteomes" id="UP000184089">
    <property type="component" value="Unassembled WGS sequence"/>
</dbReference>
<dbReference type="RefSeq" id="WP_073260897.1">
    <property type="nucleotide sequence ID" value="NZ_FQVY01000001.1"/>
</dbReference>
<comment type="caution">
    <text evidence="4">The sequence shown here is derived from an EMBL/GenBank/DDBJ whole genome shotgun (WGS) entry which is preliminary data.</text>
</comment>
<dbReference type="AlphaFoldDB" id="A0AAQ1MAV9"/>
<protein>
    <submittedName>
        <fullName evidence="4">Pyrimidine-specific ribonucleoside hydrolase</fullName>
    </submittedName>
</protein>
<proteinExistence type="predicted"/>
<dbReference type="Gene3D" id="3.90.245.10">
    <property type="entry name" value="Ribonucleoside hydrolase-like"/>
    <property type="match status" value="1"/>
</dbReference>
<dbReference type="GO" id="GO:0005829">
    <property type="term" value="C:cytosol"/>
    <property type="evidence" value="ECO:0007669"/>
    <property type="project" value="TreeGrafter"/>
</dbReference>
<evidence type="ECO:0000256" key="1">
    <source>
        <dbReference type="ARBA" id="ARBA00022801"/>
    </source>
</evidence>
<dbReference type="SUPFAM" id="SSF53590">
    <property type="entry name" value="Nucleoside hydrolase"/>
    <property type="match status" value="1"/>
</dbReference>
<accession>A0AAQ1MAV9</accession>
<evidence type="ECO:0000259" key="3">
    <source>
        <dbReference type="Pfam" id="PF01156"/>
    </source>
</evidence>
<evidence type="ECO:0000313" key="5">
    <source>
        <dbReference type="Proteomes" id="UP000184089"/>
    </source>
</evidence>
<organism evidence="4 5">
    <name type="scientific">Bittarella massiliensis</name>
    <name type="common">ex Durand et al. 2017</name>
    <dbReference type="NCBI Taxonomy" id="1720313"/>
    <lineage>
        <taxon>Bacteria</taxon>
        <taxon>Bacillati</taxon>
        <taxon>Bacillota</taxon>
        <taxon>Clostridia</taxon>
        <taxon>Eubacteriales</taxon>
        <taxon>Oscillospiraceae</taxon>
        <taxon>Bittarella (ex Durand et al. 2017)</taxon>
    </lineage>
</organism>
<dbReference type="GO" id="GO:0006152">
    <property type="term" value="P:purine nucleoside catabolic process"/>
    <property type="evidence" value="ECO:0007669"/>
    <property type="project" value="TreeGrafter"/>
</dbReference>